<dbReference type="EMBL" id="FN554972">
    <property type="protein sequence ID" value="CBH14067.1"/>
    <property type="molecule type" value="Genomic_DNA"/>
</dbReference>
<keyword evidence="1" id="KW-1133">Transmembrane helix</keyword>
<accession>C9ZXC3</accession>
<reference evidence="3" key="1">
    <citation type="journal article" date="2010" name="PLoS Negl. Trop. Dis.">
        <title>The genome sequence of Trypanosoma brucei gambiense, causative agent of chronic human african trypanosomiasis.</title>
        <authorList>
            <person name="Jackson A.P."/>
            <person name="Sanders M."/>
            <person name="Berry A."/>
            <person name="McQuillan J."/>
            <person name="Aslett M.A."/>
            <person name="Quail M.A."/>
            <person name="Chukualim B."/>
            <person name="Capewell P."/>
            <person name="MacLeod A."/>
            <person name="Melville S.E."/>
            <person name="Gibson W."/>
            <person name="Barry J.D."/>
            <person name="Berriman M."/>
            <person name="Hertz-Fowler C."/>
        </authorList>
    </citation>
    <scope>NUCLEOTIDE SEQUENCE [LARGE SCALE GENOMIC DNA]</scope>
    <source>
        <strain evidence="3">MHOM/CI/86/DAL972</strain>
    </source>
</reference>
<evidence type="ECO:0000256" key="1">
    <source>
        <dbReference type="SAM" id="Phobius"/>
    </source>
</evidence>
<dbReference type="AlphaFoldDB" id="C9ZXC3"/>
<keyword evidence="1" id="KW-0472">Membrane</keyword>
<gene>
    <name evidence="2" type="ORF">TbgDal_IX1420</name>
</gene>
<organism evidence="2 3">
    <name type="scientific">Trypanosoma brucei gambiense (strain MHOM/CI/86/DAL972)</name>
    <dbReference type="NCBI Taxonomy" id="679716"/>
    <lineage>
        <taxon>Eukaryota</taxon>
        <taxon>Discoba</taxon>
        <taxon>Euglenozoa</taxon>
        <taxon>Kinetoplastea</taxon>
        <taxon>Metakinetoplastina</taxon>
        <taxon>Trypanosomatida</taxon>
        <taxon>Trypanosomatidae</taxon>
        <taxon>Trypanosoma</taxon>
    </lineage>
</organism>
<dbReference type="RefSeq" id="XP_011776338.1">
    <property type="nucleotide sequence ID" value="XM_011778036.1"/>
</dbReference>
<dbReference type="KEGG" id="tbg:TbgDal_IX1420"/>
<dbReference type="Proteomes" id="UP000002316">
    <property type="component" value="Chromosome 9"/>
</dbReference>
<evidence type="ECO:0000313" key="2">
    <source>
        <dbReference type="EMBL" id="CBH14067.1"/>
    </source>
</evidence>
<name>C9ZXC3_TRYB9</name>
<feature type="transmembrane region" description="Helical" evidence="1">
    <location>
        <begin position="99"/>
        <end position="126"/>
    </location>
</feature>
<proteinExistence type="predicted"/>
<keyword evidence="1" id="KW-0812">Transmembrane</keyword>
<sequence length="127" mass="14353">MLGVFLRVVYLRSNTVEPLLVFFLSLSPPPTLFIPVLAVLHDRVYKEAATRCLQAPYYSFYLTRGLPSRKVVGNWKGKKVKTGGGSRGRVETTTAAAEWFLWCFLSVVVDRHVYVLLLFVVCGLWGQ</sequence>
<evidence type="ECO:0000313" key="3">
    <source>
        <dbReference type="Proteomes" id="UP000002316"/>
    </source>
</evidence>
<dbReference type="GeneID" id="23860124"/>
<protein>
    <submittedName>
        <fullName evidence="2">Uncharacterized protein</fullName>
    </submittedName>
</protein>
<feature type="transmembrane region" description="Helical" evidence="1">
    <location>
        <begin position="20"/>
        <end position="40"/>
    </location>
</feature>